<evidence type="ECO:0000313" key="1">
    <source>
        <dbReference type="EMBL" id="EFV01332.1"/>
    </source>
</evidence>
<dbReference type="EMBL" id="AEQN01000022">
    <property type="protein sequence ID" value="EFV01332.1"/>
    <property type="molecule type" value="Genomic_DNA"/>
</dbReference>
<accession>E6MI08</accession>
<evidence type="ECO:0008006" key="3">
    <source>
        <dbReference type="Google" id="ProtNLM"/>
    </source>
</evidence>
<reference evidence="1 2" key="1">
    <citation type="submission" date="2010-12" db="EMBL/GenBank/DDBJ databases">
        <authorList>
            <person name="Muzny D."/>
            <person name="Qin X."/>
            <person name="Deng J."/>
            <person name="Jiang H."/>
            <person name="Liu Y."/>
            <person name="Qu J."/>
            <person name="Song X.-Z."/>
            <person name="Zhang L."/>
            <person name="Thornton R."/>
            <person name="Coyle M."/>
            <person name="Francisco L."/>
            <person name="Jackson L."/>
            <person name="Javaid M."/>
            <person name="Korchina V."/>
            <person name="Kovar C."/>
            <person name="Mata R."/>
            <person name="Mathew T."/>
            <person name="Ngo R."/>
            <person name="Nguyen L."/>
            <person name="Nguyen N."/>
            <person name="Okwuonu G."/>
            <person name="Ongeri F."/>
            <person name="Pham C."/>
            <person name="Simmons D."/>
            <person name="Wilczek-Boney K."/>
            <person name="Hale W."/>
            <person name="Jakkamsetti A."/>
            <person name="Pham P."/>
            <person name="Ruth R."/>
            <person name="San Lucas F."/>
            <person name="Warren J."/>
            <person name="Zhang J."/>
            <person name="Zhao Z."/>
            <person name="Zhou C."/>
            <person name="Zhu D."/>
            <person name="Lee S."/>
            <person name="Bess C."/>
            <person name="Blankenburg K."/>
            <person name="Forbes L."/>
            <person name="Fu Q."/>
            <person name="Gubbala S."/>
            <person name="Hirani K."/>
            <person name="Jayaseelan J.C."/>
            <person name="Lara F."/>
            <person name="Munidasa M."/>
            <person name="Palculict T."/>
            <person name="Patil S."/>
            <person name="Pu L.-L."/>
            <person name="Saada N."/>
            <person name="Tang L."/>
            <person name="Weissenberger G."/>
            <person name="Zhu Y."/>
            <person name="Hemphill L."/>
            <person name="Shang Y."/>
            <person name="Youmans B."/>
            <person name="Ayvaz T."/>
            <person name="Ross M."/>
            <person name="Santibanez J."/>
            <person name="Aqrawi P."/>
            <person name="Gross S."/>
            <person name="Joshi V."/>
            <person name="Fowler G."/>
            <person name="Nazareth L."/>
            <person name="Reid J."/>
            <person name="Worley K."/>
            <person name="Petrosino J."/>
            <person name="Highlander S."/>
            <person name="Gibbs R."/>
        </authorList>
    </citation>
    <scope>NUCLEOTIDE SEQUENCE [LARGE SCALE GENOMIC DNA]</scope>
    <source>
        <strain evidence="1 2">ATCC 23263</strain>
    </source>
</reference>
<keyword evidence="2" id="KW-1185">Reference proteome</keyword>
<dbReference type="HOGENOM" id="CLU_168800_0_0_9"/>
<dbReference type="RefSeq" id="WP_006599135.1">
    <property type="nucleotide sequence ID" value="NZ_GL622359.1"/>
</dbReference>
<dbReference type="OrthoDB" id="2427546at2"/>
<organism evidence="1 2">
    <name type="scientific">Pseudoramibacter alactolyticus ATCC 23263</name>
    <dbReference type="NCBI Taxonomy" id="887929"/>
    <lineage>
        <taxon>Bacteria</taxon>
        <taxon>Bacillati</taxon>
        <taxon>Bacillota</taxon>
        <taxon>Clostridia</taxon>
        <taxon>Eubacteriales</taxon>
        <taxon>Eubacteriaceae</taxon>
        <taxon>Pseudoramibacter</taxon>
    </lineage>
</organism>
<dbReference type="eggNOG" id="ENOG5032XEU">
    <property type="taxonomic scope" value="Bacteria"/>
</dbReference>
<name>E6MI08_9FIRM</name>
<evidence type="ECO:0000313" key="2">
    <source>
        <dbReference type="Proteomes" id="UP000004754"/>
    </source>
</evidence>
<protein>
    <recommendedName>
        <fullName evidence="3">Bh protein</fullName>
    </recommendedName>
</protein>
<sequence>MKAKRKNTMEAYLYCVNCDRETLHEVEYRNDQIHKVTCSECGMSLQMDQHYINRHYKEEFVKRVMSKPARMTQEMQEDLNGFLKSLPFRVITKPYRIYKEIEEEKNKGSSN</sequence>
<gene>
    <name evidence="1" type="ORF">HMP0721_1713</name>
</gene>
<dbReference type="AlphaFoldDB" id="E6MI08"/>
<proteinExistence type="predicted"/>
<comment type="caution">
    <text evidence="1">The sequence shown here is derived from an EMBL/GenBank/DDBJ whole genome shotgun (WGS) entry which is preliminary data.</text>
</comment>
<dbReference type="Proteomes" id="UP000004754">
    <property type="component" value="Unassembled WGS sequence"/>
</dbReference>